<comment type="caution">
    <text evidence="1">The sequence shown here is derived from an EMBL/GenBank/DDBJ whole genome shotgun (WGS) entry which is preliminary data.</text>
</comment>
<name>A0ABS6HFQ6_9PROT</name>
<evidence type="ECO:0008006" key="3">
    <source>
        <dbReference type="Google" id="ProtNLM"/>
    </source>
</evidence>
<dbReference type="Proteomes" id="UP000689967">
    <property type="component" value="Unassembled WGS sequence"/>
</dbReference>
<organism evidence="1 2">
    <name type="scientific">Falsiroseomonas oleicola</name>
    <dbReference type="NCBI Taxonomy" id="2801474"/>
    <lineage>
        <taxon>Bacteria</taxon>
        <taxon>Pseudomonadati</taxon>
        <taxon>Pseudomonadota</taxon>
        <taxon>Alphaproteobacteria</taxon>
        <taxon>Acetobacterales</taxon>
        <taxon>Roseomonadaceae</taxon>
        <taxon>Falsiroseomonas</taxon>
    </lineage>
</organism>
<sequence>MRHIACLHTAASNLPLFDAACPPGLALHHTIRPDLLAEAEAAGGLTPDIAARTAAALEALALPGIDAVLLTCSTLGPAVTLAQAGVPVRRADAALAAAAADGGGRVVALCAVETTMAPTAALFQASGAVASIRLVPEAWAAFRAGNVALYAEMVAAAADAAFAAGADCVALAQASMAPAAALCRLGQPLTVPHASLRALI</sequence>
<keyword evidence="2" id="KW-1185">Reference proteome</keyword>
<accession>A0ABS6HFQ6</accession>
<dbReference type="EMBL" id="JAERQM010000008">
    <property type="protein sequence ID" value="MBU8546533.1"/>
    <property type="molecule type" value="Genomic_DNA"/>
</dbReference>
<gene>
    <name evidence="1" type="ORF">JJQ90_22620</name>
</gene>
<proteinExistence type="predicted"/>
<evidence type="ECO:0000313" key="1">
    <source>
        <dbReference type="EMBL" id="MBU8546533.1"/>
    </source>
</evidence>
<reference evidence="1 2" key="1">
    <citation type="submission" date="2021-01" db="EMBL/GenBank/DDBJ databases">
        <title>Roseomonas sp. nov, a bacterium isolated from an oil production mixture in Yumen Oilfield.</title>
        <authorList>
            <person name="Wu D."/>
        </authorList>
    </citation>
    <scope>NUCLEOTIDE SEQUENCE [LARGE SCALE GENOMIC DNA]</scope>
    <source>
        <strain evidence="1 2">ROY-5-3</strain>
    </source>
</reference>
<evidence type="ECO:0000313" key="2">
    <source>
        <dbReference type="Proteomes" id="UP000689967"/>
    </source>
</evidence>
<protein>
    <recommendedName>
        <fullName evidence="3">Asp/Glu racemase</fullName>
    </recommendedName>
</protein>
<dbReference type="RefSeq" id="WP_216878555.1">
    <property type="nucleotide sequence ID" value="NZ_JAERQM010000008.1"/>
</dbReference>